<evidence type="ECO:0000313" key="3">
    <source>
        <dbReference type="EMBL" id="GAA3938877.1"/>
    </source>
</evidence>
<feature type="compositionally biased region" description="Acidic residues" evidence="1">
    <location>
        <begin position="344"/>
        <end position="356"/>
    </location>
</feature>
<feature type="region of interest" description="Disordered" evidence="1">
    <location>
        <begin position="256"/>
        <end position="388"/>
    </location>
</feature>
<dbReference type="InterPro" id="IPR029068">
    <property type="entry name" value="Glyas_Bleomycin-R_OHBP_Dase"/>
</dbReference>
<dbReference type="CDD" id="cd07247">
    <property type="entry name" value="SgaA_N_like"/>
    <property type="match status" value="2"/>
</dbReference>
<dbReference type="PANTHER" id="PTHR33993">
    <property type="entry name" value="GLYOXALASE-RELATED"/>
    <property type="match status" value="1"/>
</dbReference>
<protein>
    <recommendedName>
        <fullName evidence="2">VOC domain-containing protein</fullName>
    </recommendedName>
</protein>
<evidence type="ECO:0000313" key="4">
    <source>
        <dbReference type="Proteomes" id="UP001501000"/>
    </source>
</evidence>
<dbReference type="Gene3D" id="3.10.180.10">
    <property type="entry name" value="2,3-Dihydroxybiphenyl 1,2-Dioxygenase, domain 1"/>
    <property type="match status" value="2"/>
</dbReference>
<evidence type="ECO:0000256" key="1">
    <source>
        <dbReference type="SAM" id="MobiDB-lite"/>
    </source>
</evidence>
<feature type="domain" description="VOC" evidence="2">
    <location>
        <begin position="8"/>
        <end position="115"/>
    </location>
</feature>
<dbReference type="EMBL" id="BAABAJ010000027">
    <property type="protein sequence ID" value="GAA3938877.1"/>
    <property type="molecule type" value="Genomic_DNA"/>
</dbReference>
<dbReference type="InterPro" id="IPR052164">
    <property type="entry name" value="Anthracycline_SecMetBiosynth"/>
</dbReference>
<name>A0ABP7NAG2_9ACTN</name>
<feature type="domain" description="VOC" evidence="2">
    <location>
        <begin position="129"/>
        <end position="256"/>
    </location>
</feature>
<proteinExistence type="predicted"/>
<gene>
    <name evidence="3" type="ORF">GCM10022244_54020</name>
</gene>
<feature type="compositionally biased region" description="Gly residues" evidence="1">
    <location>
        <begin position="358"/>
        <end position="368"/>
    </location>
</feature>
<dbReference type="PROSITE" id="PS51819">
    <property type="entry name" value="VOC"/>
    <property type="match status" value="2"/>
</dbReference>
<dbReference type="SUPFAM" id="SSF54593">
    <property type="entry name" value="Glyoxalase/Bleomycin resistance protein/Dihydroxybiphenyl dioxygenase"/>
    <property type="match status" value="2"/>
</dbReference>
<comment type="caution">
    <text evidence="3">The sequence shown here is derived from an EMBL/GenBank/DDBJ whole genome shotgun (WGS) entry which is preliminary data.</text>
</comment>
<dbReference type="InterPro" id="IPR041581">
    <property type="entry name" value="Glyoxalase_6"/>
</dbReference>
<dbReference type="Proteomes" id="UP001501000">
    <property type="component" value="Unassembled WGS sequence"/>
</dbReference>
<keyword evidence="4" id="KW-1185">Reference proteome</keyword>
<evidence type="ECO:0000259" key="2">
    <source>
        <dbReference type="PROSITE" id="PS51819"/>
    </source>
</evidence>
<dbReference type="InterPro" id="IPR037523">
    <property type="entry name" value="VOC_core"/>
</dbReference>
<dbReference type="PANTHER" id="PTHR33993:SF10">
    <property type="entry name" value="CONSERVED PROTEIN"/>
    <property type="match status" value="1"/>
</dbReference>
<reference evidence="4" key="1">
    <citation type="journal article" date="2019" name="Int. J. Syst. Evol. Microbiol.">
        <title>The Global Catalogue of Microorganisms (GCM) 10K type strain sequencing project: providing services to taxonomists for standard genome sequencing and annotation.</title>
        <authorList>
            <consortium name="The Broad Institute Genomics Platform"/>
            <consortium name="The Broad Institute Genome Sequencing Center for Infectious Disease"/>
            <person name="Wu L."/>
            <person name="Ma J."/>
        </authorList>
    </citation>
    <scope>NUCLEOTIDE SEQUENCE [LARGE SCALE GENOMIC DNA]</scope>
    <source>
        <strain evidence="4">JCM 16956</strain>
    </source>
</reference>
<organism evidence="3 4">
    <name type="scientific">Streptomyces gulbargensis</name>
    <dbReference type="NCBI Taxonomy" id="364901"/>
    <lineage>
        <taxon>Bacteria</taxon>
        <taxon>Bacillati</taxon>
        <taxon>Actinomycetota</taxon>
        <taxon>Actinomycetes</taxon>
        <taxon>Kitasatosporales</taxon>
        <taxon>Streptomycetaceae</taxon>
        <taxon>Streptomyces</taxon>
    </lineage>
</organism>
<accession>A0ABP7NAG2</accession>
<dbReference type="Pfam" id="PF18029">
    <property type="entry name" value="Glyoxalase_6"/>
    <property type="match status" value="2"/>
</dbReference>
<sequence length="388" mass="41560">MAVFPEGTPCWVDAQLPDLEAGKRFYGELFGWTFDPDRDEALLDGRRVAGLLPKRDGRMPTTWTLYLATRDAGSLSARIKAAGGQMVMEPYPVGPFGVLALAADPGGAVFGLRQSGDDDGFERTNEPGTFCWMEVYTRRPEAVDTFYATVFGYLGRQADPAEEGKEPGFDYRVWSPPGSRPGDDTAFGGRAVITDAFPAEMPGHVLVYFAVRDCDEACETTVRLGGRVAEPAFDTPHGRIAVLHDNQGARFAVIAEPAGTPSADPGRETAARDRSPADDLTDRDPGDQNLTDRDPDDQDLMGRSGLRGPGARDPEDPGPGPVPVLDADRPGPVPVSDADRDPEDHDPDDHEQEMGEDPGSGGGSGSDGPSGESPWPRDEGLTRRPPAV</sequence>
<feature type="compositionally biased region" description="Basic and acidic residues" evidence="1">
    <location>
        <begin position="265"/>
        <end position="293"/>
    </location>
</feature>